<dbReference type="RefSeq" id="WP_185374987.1">
    <property type="nucleotide sequence ID" value="NZ_JAARRM010000007.1"/>
</dbReference>
<gene>
    <name evidence="4" type="ORF">HB912_12320</name>
</gene>
<dbReference type="Proteomes" id="UP000559885">
    <property type="component" value="Unassembled WGS sequence"/>
</dbReference>
<feature type="domain" description="DnaB/C C-terminal" evidence="3">
    <location>
        <begin position="199"/>
        <end position="260"/>
    </location>
</feature>
<evidence type="ECO:0000313" key="5">
    <source>
        <dbReference type="Proteomes" id="UP000559885"/>
    </source>
</evidence>
<dbReference type="SUPFAM" id="SSF158499">
    <property type="entry name" value="DnaD domain-like"/>
    <property type="match status" value="1"/>
</dbReference>
<dbReference type="AlphaFoldDB" id="A0A841ZQG0"/>
<organism evidence="4 5">
    <name type="scientific">Listeria aquatica</name>
    <dbReference type="NCBI Taxonomy" id="1494960"/>
    <lineage>
        <taxon>Bacteria</taxon>
        <taxon>Bacillati</taxon>
        <taxon>Bacillota</taxon>
        <taxon>Bacilli</taxon>
        <taxon>Bacillales</taxon>
        <taxon>Listeriaceae</taxon>
        <taxon>Listeria</taxon>
    </lineage>
</organism>
<proteinExistence type="inferred from homology"/>
<sequence>MQDQVFYEGIYKQGFGMIAKAVMRDQALSIEAKAIYSYLCSFAGAGQTAFPSVELILAELNISRERFYKHRKLLIEKGYIKVTQTKNEKGQQQQNIYHILNEVTPQSDFKTTDNPQSEKPQSGFPQSDNLQSENQYSISNSLTSNSLKSNNINNNSAAAENRYNQLYSELSDANKQAAEAIPIDLFQDCITNCLGNVCQLSPYQVQDLIAWEEDTNRPLVNFAIYHAGMRGARGYPLIQDILKEWSQANITELAAAVAYEQQKKNSAKRGARKNGTSERCDGRNSKKQRPSSIYG</sequence>
<dbReference type="InterPro" id="IPR036388">
    <property type="entry name" value="WH-like_DNA-bd_sf"/>
</dbReference>
<feature type="region of interest" description="Disordered" evidence="2">
    <location>
        <begin position="262"/>
        <end position="295"/>
    </location>
</feature>
<dbReference type="NCBIfam" id="TIGR01446">
    <property type="entry name" value="DnaD_dom"/>
    <property type="match status" value="1"/>
</dbReference>
<dbReference type="Gene3D" id="1.10.10.630">
    <property type="entry name" value="DnaD domain-like"/>
    <property type="match status" value="1"/>
</dbReference>
<evidence type="ECO:0000256" key="1">
    <source>
        <dbReference type="ARBA" id="ARBA00093462"/>
    </source>
</evidence>
<dbReference type="Gene3D" id="1.10.10.10">
    <property type="entry name" value="Winged helix-like DNA-binding domain superfamily/Winged helix DNA-binding domain"/>
    <property type="match status" value="1"/>
</dbReference>
<dbReference type="Pfam" id="PF13730">
    <property type="entry name" value="HTH_36"/>
    <property type="match status" value="1"/>
</dbReference>
<dbReference type="PANTHER" id="PTHR37293:SF5">
    <property type="entry name" value="DNA REPLICATION PROTEIN"/>
    <property type="match status" value="1"/>
</dbReference>
<dbReference type="InterPro" id="IPR034829">
    <property type="entry name" value="DnaD-like_sf"/>
</dbReference>
<comment type="caution">
    <text evidence="4">The sequence shown here is derived from an EMBL/GenBank/DDBJ whole genome shotgun (WGS) entry which is preliminary data.</text>
</comment>
<reference evidence="4 5" key="1">
    <citation type="submission" date="2020-03" db="EMBL/GenBank/DDBJ databases">
        <title>Soil Listeria distribution.</title>
        <authorList>
            <person name="Liao J."/>
            <person name="Wiedmann M."/>
        </authorList>
    </citation>
    <scope>NUCLEOTIDE SEQUENCE [LARGE SCALE GENOMIC DNA]</scope>
    <source>
        <strain evidence="4 5">FSL L7-1507</strain>
    </source>
</reference>
<evidence type="ECO:0000256" key="2">
    <source>
        <dbReference type="SAM" id="MobiDB-lite"/>
    </source>
</evidence>
<evidence type="ECO:0000259" key="3">
    <source>
        <dbReference type="Pfam" id="PF07261"/>
    </source>
</evidence>
<feature type="compositionally biased region" description="Basic and acidic residues" evidence="2">
    <location>
        <begin position="275"/>
        <end position="284"/>
    </location>
</feature>
<name>A0A841ZQG0_9LIST</name>
<dbReference type="InterPro" id="IPR006343">
    <property type="entry name" value="DnaB/C_C"/>
</dbReference>
<dbReference type="PANTHER" id="PTHR37293">
    <property type="entry name" value="PHAGE REPLICATION PROTEIN-RELATED"/>
    <property type="match status" value="1"/>
</dbReference>
<dbReference type="EMBL" id="JAARRM010000007">
    <property type="protein sequence ID" value="MBC1522433.1"/>
    <property type="molecule type" value="Genomic_DNA"/>
</dbReference>
<accession>A0A841ZQG0</accession>
<dbReference type="InterPro" id="IPR053162">
    <property type="entry name" value="DnaD"/>
</dbReference>
<evidence type="ECO:0000313" key="4">
    <source>
        <dbReference type="EMBL" id="MBC1522433.1"/>
    </source>
</evidence>
<protein>
    <submittedName>
        <fullName evidence="4">DnaD domain protein</fullName>
    </submittedName>
</protein>
<dbReference type="Pfam" id="PF07261">
    <property type="entry name" value="DnaB_2"/>
    <property type="match status" value="1"/>
</dbReference>
<comment type="similarity">
    <text evidence="1">Belongs to the DnaB/DnaD family.</text>
</comment>
<feature type="region of interest" description="Disordered" evidence="2">
    <location>
        <begin position="107"/>
        <end position="130"/>
    </location>
</feature>